<protein>
    <submittedName>
        <fullName evidence="2">Serine hydrolase domain-containing protein</fullName>
        <ecNumber evidence="2">3.-.-.-</ecNumber>
    </submittedName>
</protein>
<dbReference type="InterPro" id="IPR012338">
    <property type="entry name" value="Beta-lactam/transpept-like"/>
</dbReference>
<dbReference type="EC" id="3.-.-.-" evidence="2"/>
<dbReference type="EMBL" id="JBHTAR010000011">
    <property type="protein sequence ID" value="MFC7200483.1"/>
    <property type="molecule type" value="Genomic_DNA"/>
</dbReference>
<name>A0ABD5Z619_9EURY</name>
<dbReference type="PANTHER" id="PTHR43319">
    <property type="entry name" value="BETA-LACTAMASE-RELATED"/>
    <property type="match status" value="1"/>
</dbReference>
<dbReference type="SUPFAM" id="SSF56601">
    <property type="entry name" value="beta-lactamase/transpeptidase-like"/>
    <property type="match status" value="1"/>
</dbReference>
<dbReference type="InterPro" id="IPR052907">
    <property type="entry name" value="Beta-lactamase/esterase"/>
</dbReference>
<organism evidence="2 3">
    <name type="scientific">Halospeciosus flavus</name>
    <dbReference type="NCBI Taxonomy" id="3032283"/>
    <lineage>
        <taxon>Archaea</taxon>
        <taxon>Methanobacteriati</taxon>
        <taxon>Methanobacteriota</taxon>
        <taxon>Stenosarchaea group</taxon>
        <taxon>Halobacteria</taxon>
        <taxon>Halobacteriales</taxon>
        <taxon>Halobacteriaceae</taxon>
        <taxon>Halospeciosus</taxon>
    </lineage>
</organism>
<keyword evidence="3" id="KW-1185">Reference proteome</keyword>
<gene>
    <name evidence="2" type="ORF">ACFQJ9_13850</name>
</gene>
<dbReference type="AlphaFoldDB" id="A0ABD5Z619"/>
<keyword evidence="2" id="KW-0378">Hydrolase</keyword>
<dbReference type="Proteomes" id="UP001596447">
    <property type="component" value="Unassembled WGS sequence"/>
</dbReference>
<dbReference type="RefSeq" id="WP_279527263.1">
    <property type="nucleotide sequence ID" value="NZ_CP122312.1"/>
</dbReference>
<proteinExistence type="predicted"/>
<evidence type="ECO:0000313" key="2">
    <source>
        <dbReference type="EMBL" id="MFC7200483.1"/>
    </source>
</evidence>
<accession>A0ABD5Z619</accession>
<evidence type="ECO:0000313" key="3">
    <source>
        <dbReference type="Proteomes" id="UP001596447"/>
    </source>
</evidence>
<dbReference type="InterPro" id="IPR001466">
    <property type="entry name" value="Beta-lactam-related"/>
</dbReference>
<dbReference type="PANTHER" id="PTHR43319:SF3">
    <property type="entry name" value="BETA-LACTAMASE-RELATED DOMAIN-CONTAINING PROTEIN"/>
    <property type="match status" value="1"/>
</dbReference>
<dbReference type="GO" id="GO:0016787">
    <property type="term" value="F:hydrolase activity"/>
    <property type="evidence" value="ECO:0007669"/>
    <property type="project" value="UniProtKB-KW"/>
</dbReference>
<feature type="domain" description="Beta-lactamase-related" evidence="1">
    <location>
        <begin position="13"/>
        <end position="359"/>
    </location>
</feature>
<evidence type="ECO:0000259" key="1">
    <source>
        <dbReference type="Pfam" id="PF00144"/>
    </source>
</evidence>
<dbReference type="Gene3D" id="3.40.710.10">
    <property type="entry name" value="DD-peptidase/beta-lactamase superfamily"/>
    <property type="match status" value="1"/>
</dbReference>
<dbReference type="Pfam" id="PF00144">
    <property type="entry name" value="Beta-lactamase"/>
    <property type="match status" value="1"/>
</dbReference>
<sequence length="380" mass="40312">MTVIDPSGAERVRRRFEQHLDVGLHHGAQLAVYRGDERLLDLAGGVTGYDGEATTSDRKHLLFSCTKPLAAAALHHLVDAGNLAYDDRVVDHWTEFAADGTAKAETTVRHVLSHQAGLATTALDANPDAWTDWDASVEYLEDADPAHDPGDDVAYHSLSFGYLVGELVRRASGQSVGAYAREHVFDPLGMDDTYIGLPDSEPDDVATLVGFDPFDRCRSPDAGLATGPHEAAALFNEESVHRAEIPAAAGVGTARDLARFYATWANGGAFDGQQFVSEATASAAVDVQAETESDGKLDVPRRYGLGFVRAGPVTANFGAAAPSRVFGHGGLGSSVAWADPETGLAFAYVTNGVRDSYEHAARVNQLGDAVRAAFDGETES</sequence>
<comment type="caution">
    <text evidence="2">The sequence shown here is derived from an EMBL/GenBank/DDBJ whole genome shotgun (WGS) entry which is preliminary data.</text>
</comment>
<reference evidence="2 3" key="1">
    <citation type="journal article" date="2019" name="Int. J. Syst. Evol. Microbiol.">
        <title>The Global Catalogue of Microorganisms (GCM) 10K type strain sequencing project: providing services to taxonomists for standard genome sequencing and annotation.</title>
        <authorList>
            <consortium name="The Broad Institute Genomics Platform"/>
            <consortium name="The Broad Institute Genome Sequencing Center for Infectious Disease"/>
            <person name="Wu L."/>
            <person name="Ma J."/>
        </authorList>
    </citation>
    <scope>NUCLEOTIDE SEQUENCE [LARGE SCALE GENOMIC DNA]</scope>
    <source>
        <strain evidence="2 3">XZGYJ-43</strain>
    </source>
</reference>